<dbReference type="SUPFAM" id="SSF53098">
    <property type="entry name" value="Ribonuclease H-like"/>
    <property type="match status" value="1"/>
</dbReference>
<dbReference type="Pfam" id="PF00665">
    <property type="entry name" value="rve"/>
    <property type="match status" value="1"/>
</dbReference>
<dbReference type="PANTHER" id="PTHR46889:SF5">
    <property type="entry name" value="INTEGRASE PROTEIN"/>
    <property type="match status" value="1"/>
</dbReference>
<gene>
    <name evidence="2" type="ORF">Aconfl_35310</name>
</gene>
<dbReference type="InterPro" id="IPR050900">
    <property type="entry name" value="Transposase_IS3/IS150/IS904"/>
</dbReference>
<organism evidence="2 3">
    <name type="scientific">Algoriphagus confluentis</name>
    <dbReference type="NCBI Taxonomy" id="1697556"/>
    <lineage>
        <taxon>Bacteria</taxon>
        <taxon>Pseudomonadati</taxon>
        <taxon>Bacteroidota</taxon>
        <taxon>Cytophagia</taxon>
        <taxon>Cytophagales</taxon>
        <taxon>Cyclobacteriaceae</taxon>
        <taxon>Algoriphagus</taxon>
    </lineage>
</organism>
<dbReference type="Pfam" id="PF13276">
    <property type="entry name" value="HTH_21"/>
    <property type="match status" value="1"/>
</dbReference>
<accession>A0ABQ6PT38</accession>
<dbReference type="RefSeq" id="WP_338225592.1">
    <property type="nucleotide sequence ID" value="NZ_BTPD01000012.1"/>
</dbReference>
<evidence type="ECO:0000313" key="3">
    <source>
        <dbReference type="Proteomes" id="UP001338309"/>
    </source>
</evidence>
<name>A0ABQ6PT38_9BACT</name>
<dbReference type="InterPro" id="IPR025948">
    <property type="entry name" value="HTH-like_dom"/>
</dbReference>
<dbReference type="InterPro" id="IPR036397">
    <property type="entry name" value="RNaseH_sf"/>
</dbReference>
<dbReference type="InterPro" id="IPR012337">
    <property type="entry name" value="RNaseH-like_sf"/>
</dbReference>
<dbReference type="Gene3D" id="3.30.420.10">
    <property type="entry name" value="Ribonuclease H-like superfamily/Ribonuclease H"/>
    <property type="match status" value="1"/>
</dbReference>
<evidence type="ECO:0000313" key="2">
    <source>
        <dbReference type="EMBL" id="GMQ30888.1"/>
    </source>
</evidence>
<comment type="caution">
    <text evidence="2">The sequence shown here is derived from an EMBL/GenBank/DDBJ whole genome shotgun (WGS) entry which is preliminary data.</text>
</comment>
<dbReference type="NCBIfam" id="NF033516">
    <property type="entry name" value="transpos_IS3"/>
    <property type="match status" value="1"/>
</dbReference>
<dbReference type="EMBL" id="BTPD01000012">
    <property type="protein sequence ID" value="GMQ30888.1"/>
    <property type="molecule type" value="Genomic_DNA"/>
</dbReference>
<evidence type="ECO:0000259" key="1">
    <source>
        <dbReference type="PROSITE" id="PS50994"/>
    </source>
</evidence>
<proteinExistence type="predicted"/>
<dbReference type="PROSITE" id="PS50994">
    <property type="entry name" value="INTEGRASE"/>
    <property type="match status" value="1"/>
</dbReference>
<dbReference type="Proteomes" id="UP001338309">
    <property type="component" value="Unassembled WGS sequence"/>
</dbReference>
<keyword evidence="3" id="KW-1185">Reference proteome</keyword>
<dbReference type="PANTHER" id="PTHR46889">
    <property type="entry name" value="TRANSPOSASE INSF FOR INSERTION SEQUENCE IS3B-RELATED"/>
    <property type="match status" value="1"/>
</dbReference>
<reference evidence="2 3" key="1">
    <citation type="submission" date="2023-08" db="EMBL/GenBank/DDBJ databases">
        <title>Draft genome sequence of Algoriphagus confluentis.</title>
        <authorList>
            <person name="Takatani N."/>
            <person name="Hosokawa M."/>
            <person name="Sawabe T."/>
        </authorList>
    </citation>
    <scope>NUCLEOTIDE SEQUENCE [LARGE SCALE GENOMIC DNA]</scope>
    <source>
        <strain evidence="2 3">NBRC 111222</strain>
    </source>
</reference>
<protein>
    <recommendedName>
        <fullName evidence="1">Integrase catalytic domain-containing protein</fullName>
    </recommendedName>
</protein>
<dbReference type="InterPro" id="IPR048020">
    <property type="entry name" value="Transpos_IS3"/>
</dbReference>
<dbReference type="InterPro" id="IPR001584">
    <property type="entry name" value="Integrase_cat-core"/>
</dbReference>
<feature type="domain" description="Integrase catalytic" evidence="1">
    <location>
        <begin position="101"/>
        <end position="269"/>
    </location>
</feature>
<sequence>MNKTIKTLGVPKSSVYYKPKPYPERKSTARKELCEQMKTAILEITAKKSTYGVPRVKALLKRDYGLQVTKYIVHRFMKEEDLLITRHRTRGSSRIHSGQIAVPEPNTRWASDITSIKCWNGEKLRVAFLMDCCDRSIIAWRAGKHMQAIDIELMVQEALYSRFGENLPPTGQLQFLHDNGPEFIEKNLKKSLKSWNIDDCNTPTYSPQSNGMCEALNATFKRDYVYENCLDSAQIVLEQIPHWVNEYNTFAPHSALNMKTPNEFYNFKTAA</sequence>